<evidence type="ECO:0000256" key="1">
    <source>
        <dbReference type="SAM" id="Phobius"/>
    </source>
</evidence>
<name>A0AAN8MRM7_9PEZI</name>
<keyword evidence="1" id="KW-1133">Transmembrane helix</keyword>
<feature type="transmembrane region" description="Helical" evidence="1">
    <location>
        <begin position="72"/>
        <end position="91"/>
    </location>
</feature>
<evidence type="ECO:0000313" key="3">
    <source>
        <dbReference type="Proteomes" id="UP001313282"/>
    </source>
</evidence>
<keyword evidence="1" id="KW-0812">Transmembrane</keyword>
<accession>A0AAN8MRM7</accession>
<dbReference type="AlphaFoldDB" id="A0AAN8MRM7"/>
<keyword evidence="1" id="KW-0472">Membrane</keyword>
<dbReference type="Proteomes" id="UP001313282">
    <property type="component" value="Unassembled WGS sequence"/>
</dbReference>
<sequence length="120" mass="14145">MLRRKIWLINQAKHQNRRPFGILSCEKETPNKRILILEPPRNSRIPLSRPNPERDANAMEDDYSALPQTLTFMVWIGLPGLWILTLGSLSYTDNYRSSCMDPSKILHLWCIKRRTRNQQL</sequence>
<protein>
    <submittedName>
        <fullName evidence="2">Uncharacterized protein</fullName>
    </submittedName>
</protein>
<keyword evidence="3" id="KW-1185">Reference proteome</keyword>
<organism evidence="2 3">
    <name type="scientific">Orbilia javanica</name>
    <dbReference type="NCBI Taxonomy" id="47235"/>
    <lineage>
        <taxon>Eukaryota</taxon>
        <taxon>Fungi</taxon>
        <taxon>Dikarya</taxon>
        <taxon>Ascomycota</taxon>
        <taxon>Pezizomycotina</taxon>
        <taxon>Orbiliomycetes</taxon>
        <taxon>Orbiliales</taxon>
        <taxon>Orbiliaceae</taxon>
        <taxon>Orbilia</taxon>
    </lineage>
</organism>
<dbReference type="EMBL" id="JAVHNR010000005">
    <property type="protein sequence ID" value="KAK6342334.1"/>
    <property type="molecule type" value="Genomic_DNA"/>
</dbReference>
<reference evidence="2 3" key="1">
    <citation type="submission" date="2019-10" db="EMBL/GenBank/DDBJ databases">
        <authorList>
            <person name="Palmer J.M."/>
        </authorList>
    </citation>
    <scope>NUCLEOTIDE SEQUENCE [LARGE SCALE GENOMIC DNA]</scope>
    <source>
        <strain evidence="2 3">TWF718</strain>
    </source>
</reference>
<evidence type="ECO:0000313" key="2">
    <source>
        <dbReference type="EMBL" id="KAK6342334.1"/>
    </source>
</evidence>
<gene>
    <name evidence="2" type="ORF">TWF718_007736</name>
</gene>
<proteinExistence type="predicted"/>
<comment type="caution">
    <text evidence="2">The sequence shown here is derived from an EMBL/GenBank/DDBJ whole genome shotgun (WGS) entry which is preliminary data.</text>
</comment>